<dbReference type="AlphaFoldDB" id="A0A3N0CQ10"/>
<evidence type="ECO:0000256" key="9">
    <source>
        <dbReference type="ARBA" id="ARBA00023049"/>
    </source>
</evidence>
<feature type="transmembrane region" description="Helical" evidence="11">
    <location>
        <begin position="400"/>
        <end position="425"/>
    </location>
</feature>
<dbReference type="SUPFAM" id="SSF50156">
    <property type="entry name" value="PDZ domain-like"/>
    <property type="match status" value="1"/>
</dbReference>
<protein>
    <submittedName>
        <fullName evidence="13">PDZ domain-containing protein</fullName>
    </submittedName>
</protein>
<evidence type="ECO:0000256" key="10">
    <source>
        <dbReference type="ARBA" id="ARBA00023136"/>
    </source>
</evidence>
<reference evidence="13 14" key="1">
    <citation type="submission" date="2018-11" db="EMBL/GenBank/DDBJ databases">
        <authorList>
            <person name="Li F."/>
        </authorList>
    </citation>
    <scope>NUCLEOTIDE SEQUENCE [LARGE SCALE GENOMIC DNA]</scope>
    <source>
        <strain evidence="13 14">Gsoil 097</strain>
    </source>
</reference>
<name>A0A3N0CQ10_9ACTN</name>
<sequence>MTVLLYVLGVLVIVVGLAISIALHECGHMLPAKRFGVRVPQFFVGFGKTLWSTKRGDTEYGVKAFPLGGFVKLVGMLPPSDPSTPAKDSTFGRLISDARAAEAELVRPGDEHRMFYRLPWWKKVIVMAGGPTVNLVIAFFLFGAVFWFHGVSETTTKVATIPDCVVAVLPDKPAPKCTTSDPVAPSKLAGMKVGDEIVGFNGTRITSYDQLQKLIRATPEQKVAIDVIRDGERLTLTATTLLNTVPTSGDSTKTVDVGYLGISPLAENVSKGPIFTLQQMGDYTGQTVQALGQLPQKLWGVAKAVVGQQDRDPESPQSVLGVSRFAGEVTSDDRLDAGTRVTLLVSILASVNLFVGMFNFVPLLPLDGGHIAGALYEAVRRGFARLFGRRDPGHFDVAKLLPVTYVVAGLLLLMTALLVVADLIVPVNTGL</sequence>
<feature type="domain" description="PDZ" evidence="12">
    <location>
        <begin position="165"/>
        <end position="220"/>
    </location>
</feature>
<evidence type="ECO:0000256" key="8">
    <source>
        <dbReference type="ARBA" id="ARBA00022989"/>
    </source>
</evidence>
<evidence type="ECO:0000313" key="13">
    <source>
        <dbReference type="EMBL" id="RNL65106.1"/>
    </source>
</evidence>
<evidence type="ECO:0000259" key="12">
    <source>
        <dbReference type="PROSITE" id="PS50106"/>
    </source>
</evidence>
<dbReference type="OrthoDB" id="9782003at2"/>
<comment type="similarity">
    <text evidence="3">Belongs to the peptidase M50B family.</text>
</comment>
<dbReference type="EMBL" id="RJSE01000003">
    <property type="protein sequence ID" value="RNL65106.1"/>
    <property type="molecule type" value="Genomic_DNA"/>
</dbReference>
<keyword evidence="9" id="KW-0482">Metalloprotease</keyword>
<dbReference type="PROSITE" id="PS50106">
    <property type="entry name" value="PDZ"/>
    <property type="match status" value="1"/>
</dbReference>
<dbReference type="GO" id="GO:0006508">
    <property type="term" value="P:proteolysis"/>
    <property type="evidence" value="ECO:0007669"/>
    <property type="project" value="UniProtKB-KW"/>
</dbReference>
<keyword evidence="10 11" id="KW-0472">Membrane</keyword>
<dbReference type="SMART" id="SM00228">
    <property type="entry name" value="PDZ"/>
    <property type="match status" value="1"/>
</dbReference>
<feature type="transmembrane region" description="Helical" evidence="11">
    <location>
        <begin position="6"/>
        <end position="24"/>
    </location>
</feature>
<evidence type="ECO:0000256" key="4">
    <source>
        <dbReference type="ARBA" id="ARBA00022670"/>
    </source>
</evidence>
<gene>
    <name evidence="13" type="ORF">EFK50_03805</name>
</gene>
<evidence type="ECO:0000256" key="2">
    <source>
        <dbReference type="ARBA" id="ARBA00004141"/>
    </source>
</evidence>
<evidence type="ECO:0000256" key="5">
    <source>
        <dbReference type="ARBA" id="ARBA00022692"/>
    </source>
</evidence>
<evidence type="ECO:0000256" key="1">
    <source>
        <dbReference type="ARBA" id="ARBA00001947"/>
    </source>
</evidence>
<dbReference type="PANTHER" id="PTHR42837:SF2">
    <property type="entry name" value="MEMBRANE METALLOPROTEASE ARASP2, CHLOROPLASTIC-RELATED"/>
    <property type="match status" value="1"/>
</dbReference>
<keyword evidence="7" id="KW-0862">Zinc</keyword>
<dbReference type="RefSeq" id="WP_123226209.1">
    <property type="nucleotide sequence ID" value="NZ_RJSE01000003.1"/>
</dbReference>
<dbReference type="InterPro" id="IPR008915">
    <property type="entry name" value="Peptidase_M50"/>
</dbReference>
<dbReference type="Proteomes" id="UP000267128">
    <property type="component" value="Unassembled WGS sequence"/>
</dbReference>
<organism evidence="13 14">
    <name type="scientific">Nocardioides marmoriginsengisoli</name>
    <dbReference type="NCBI Taxonomy" id="661483"/>
    <lineage>
        <taxon>Bacteria</taxon>
        <taxon>Bacillati</taxon>
        <taxon>Actinomycetota</taxon>
        <taxon>Actinomycetes</taxon>
        <taxon>Propionibacteriales</taxon>
        <taxon>Nocardioidaceae</taxon>
        <taxon>Nocardioides</taxon>
    </lineage>
</organism>
<evidence type="ECO:0000256" key="7">
    <source>
        <dbReference type="ARBA" id="ARBA00022833"/>
    </source>
</evidence>
<comment type="cofactor">
    <cofactor evidence="1">
        <name>Zn(2+)</name>
        <dbReference type="ChEBI" id="CHEBI:29105"/>
    </cofactor>
</comment>
<dbReference type="Gene3D" id="2.30.42.10">
    <property type="match status" value="1"/>
</dbReference>
<keyword evidence="14" id="KW-1185">Reference proteome</keyword>
<evidence type="ECO:0000256" key="6">
    <source>
        <dbReference type="ARBA" id="ARBA00022801"/>
    </source>
</evidence>
<proteinExistence type="inferred from homology"/>
<dbReference type="GO" id="GO:0016020">
    <property type="term" value="C:membrane"/>
    <property type="evidence" value="ECO:0007669"/>
    <property type="project" value="UniProtKB-SubCell"/>
</dbReference>
<evidence type="ECO:0000256" key="11">
    <source>
        <dbReference type="SAM" id="Phobius"/>
    </source>
</evidence>
<accession>A0A3N0CQ10</accession>
<feature type="transmembrane region" description="Helical" evidence="11">
    <location>
        <begin position="124"/>
        <end position="148"/>
    </location>
</feature>
<feature type="transmembrane region" description="Helical" evidence="11">
    <location>
        <begin position="341"/>
        <end position="361"/>
    </location>
</feature>
<dbReference type="InterPro" id="IPR001478">
    <property type="entry name" value="PDZ"/>
</dbReference>
<comment type="caution">
    <text evidence="13">The sequence shown here is derived from an EMBL/GenBank/DDBJ whole genome shotgun (WGS) entry which is preliminary data.</text>
</comment>
<dbReference type="PANTHER" id="PTHR42837">
    <property type="entry name" value="REGULATOR OF SIGMA-E PROTEASE RSEP"/>
    <property type="match status" value="1"/>
</dbReference>
<evidence type="ECO:0000256" key="3">
    <source>
        <dbReference type="ARBA" id="ARBA00007931"/>
    </source>
</evidence>
<evidence type="ECO:0000313" key="14">
    <source>
        <dbReference type="Proteomes" id="UP000267128"/>
    </source>
</evidence>
<keyword evidence="4" id="KW-0645">Protease</keyword>
<dbReference type="InterPro" id="IPR004387">
    <property type="entry name" value="Pept_M50_Zn"/>
</dbReference>
<comment type="subcellular location">
    <subcellularLocation>
        <location evidence="2">Membrane</location>
        <topology evidence="2">Multi-pass membrane protein</topology>
    </subcellularLocation>
</comment>
<keyword evidence="8 11" id="KW-1133">Transmembrane helix</keyword>
<dbReference type="Pfam" id="PF17820">
    <property type="entry name" value="PDZ_6"/>
    <property type="match status" value="1"/>
</dbReference>
<keyword evidence="6" id="KW-0378">Hydrolase</keyword>
<dbReference type="GO" id="GO:0004222">
    <property type="term" value="F:metalloendopeptidase activity"/>
    <property type="evidence" value="ECO:0007669"/>
    <property type="project" value="InterPro"/>
</dbReference>
<dbReference type="InterPro" id="IPR041489">
    <property type="entry name" value="PDZ_6"/>
</dbReference>
<dbReference type="Pfam" id="PF02163">
    <property type="entry name" value="Peptidase_M50"/>
    <property type="match status" value="1"/>
</dbReference>
<dbReference type="CDD" id="cd06163">
    <property type="entry name" value="S2P-M50_PDZ_RseP-like"/>
    <property type="match status" value="1"/>
</dbReference>
<dbReference type="InterPro" id="IPR036034">
    <property type="entry name" value="PDZ_sf"/>
</dbReference>
<keyword evidence="5 11" id="KW-0812">Transmembrane</keyword>